<dbReference type="EMBL" id="JBJQND010000014">
    <property type="protein sequence ID" value="KAL3855437.1"/>
    <property type="molecule type" value="Genomic_DNA"/>
</dbReference>
<organism evidence="1 2">
    <name type="scientific">Sinanodonta woodiana</name>
    <name type="common">Chinese pond mussel</name>
    <name type="synonym">Anodonta woodiana</name>
    <dbReference type="NCBI Taxonomy" id="1069815"/>
    <lineage>
        <taxon>Eukaryota</taxon>
        <taxon>Metazoa</taxon>
        <taxon>Spiralia</taxon>
        <taxon>Lophotrochozoa</taxon>
        <taxon>Mollusca</taxon>
        <taxon>Bivalvia</taxon>
        <taxon>Autobranchia</taxon>
        <taxon>Heteroconchia</taxon>
        <taxon>Palaeoheterodonta</taxon>
        <taxon>Unionida</taxon>
        <taxon>Unionoidea</taxon>
        <taxon>Unionidae</taxon>
        <taxon>Unioninae</taxon>
        <taxon>Sinanodonta</taxon>
    </lineage>
</organism>
<dbReference type="Proteomes" id="UP001634394">
    <property type="component" value="Unassembled WGS sequence"/>
</dbReference>
<evidence type="ECO:0000313" key="1">
    <source>
        <dbReference type="EMBL" id="KAL3855437.1"/>
    </source>
</evidence>
<comment type="caution">
    <text evidence="1">The sequence shown here is derived from an EMBL/GenBank/DDBJ whole genome shotgun (WGS) entry which is preliminary data.</text>
</comment>
<accession>A0ABD3V1A0</accession>
<gene>
    <name evidence="1" type="ORF">ACJMK2_014648</name>
</gene>
<dbReference type="AlphaFoldDB" id="A0ABD3V1A0"/>
<reference evidence="1 2" key="1">
    <citation type="submission" date="2024-11" db="EMBL/GenBank/DDBJ databases">
        <title>Chromosome-level genome assembly of the freshwater bivalve Anodonta woodiana.</title>
        <authorList>
            <person name="Chen X."/>
        </authorList>
    </citation>
    <scope>NUCLEOTIDE SEQUENCE [LARGE SCALE GENOMIC DNA]</scope>
    <source>
        <strain evidence="1">MN2024</strain>
        <tissue evidence="1">Gills</tissue>
    </source>
</reference>
<proteinExistence type="predicted"/>
<sequence>MPIQVYIWNFQGSTEAWGHASMSLSDGTHISWWPHGGDERKSVKGKAVKAPPIRSMTLKDDIEGENGKEPDVTHIIPQGYINEAAIKTWWEFFSKEENWRVVDQNCSTVVYMALCAGSALNFIPAAEISQYATAFIWTPNSVDKFVQRLIECISHRTAPTVSKQGLGCSSGIS</sequence>
<name>A0ABD3V1A0_SINWO</name>
<protein>
    <submittedName>
        <fullName evidence="1">Uncharacterized protein</fullName>
    </submittedName>
</protein>
<evidence type="ECO:0000313" key="2">
    <source>
        <dbReference type="Proteomes" id="UP001634394"/>
    </source>
</evidence>
<keyword evidence="2" id="KW-1185">Reference proteome</keyword>